<sequence>MRSGVHIRVEGLVLEKLLDRAVESGISFLSVERRSPHDIELWLDDGNARRFLALAERFSYRAVVLERRGISAARMRMRARWTLLVGLCVAALMLWAFSTRIWRIDIAVEESRYAPIAAIEAALRELGVTPGVAKERIDTGKLEAQLYERAGGFSFIGVKMQGVRLLITAAGEIPAPDTFDLAADRDLVAARDGIVVSVNAMAGTARVEPGDCVTAGQVLIAGEERLSAEETGGVCALGEVVARAWSEGEARADLYTQRRAYTGRTSTSSVLELFGWSVPLSQGETFSQMEETVLSLPIVGMFLPLRILRTERTEYTISREMADLQNLKEELARIALENAISGVPEGSVIVDKWIDYSMIEGKGIVARAVVEVESNIAVTREALAAGAED</sequence>
<proteinExistence type="predicted"/>
<keyword evidence="1" id="KW-0472">Membrane</keyword>
<name>A0A9D1G2F3_9FIRM</name>
<comment type="caution">
    <text evidence="2">The sequence shown here is derived from an EMBL/GenBank/DDBJ whole genome shotgun (WGS) entry which is preliminary data.</text>
</comment>
<protein>
    <submittedName>
        <fullName evidence="2">Sporulation protein YqfD</fullName>
    </submittedName>
</protein>
<gene>
    <name evidence="2" type="ORF">IAA84_13735</name>
</gene>
<evidence type="ECO:0000313" key="3">
    <source>
        <dbReference type="Proteomes" id="UP000824140"/>
    </source>
</evidence>
<dbReference type="EMBL" id="DVJN01000267">
    <property type="protein sequence ID" value="HIS94068.1"/>
    <property type="molecule type" value="Genomic_DNA"/>
</dbReference>
<accession>A0A9D1G2F3</accession>
<feature type="transmembrane region" description="Helical" evidence="1">
    <location>
        <begin position="81"/>
        <end position="102"/>
    </location>
</feature>
<organism evidence="2 3">
    <name type="scientific">Candidatus Alectryocaccomicrobium excrementavium</name>
    <dbReference type="NCBI Taxonomy" id="2840668"/>
    <lineage>
        <taxon>Bacteria</taxon>
        <taxon>Bacillati</taxon>
        <taxon>Bacillota</taxon>
        <taxon>Clostridia</taxon>
        <taxon>Candidatus Alectryocaccomicrobium</taxon>
    </lineage>
</organism>
<dbReference type="InterPro" id="IPR010690">
    <property type="entry name" value="YqfD"/>
</dbReference>
<dbReference type="Proteomes" id="UP000824140">
    <property type="component" value="Unassembled WGS sequence"/>
</dbReference>
<reference evidence="2" key="2">
    <citation type="journal article" date="2021" name="PeerJ">
        <title>Extensive microbial diversity within the chicken gut microbiome revealed by metagenomics and culture.</title>
        <authorList>
            <person name="Gilroy R."/>
            <person name="Ravi A."/>
            <person name="Getino M."/>
            <person name="Pursley I."/>
            <person name="Horton D.L."/>
            <person name="Alikhan N.F."/>
            <person name="Baker D."/>
            <person name="Gharbi K."/>
            <person name="Hall N."/>
            <person name="Watson M."/>
            <person name="Adriaenssens E.M."/>
            <person name="Foster-Nyarko E."/>
            <person name="Jarju S."/>
            <person name="Secka A."/>
            <person name="Antonio M."/>
            <person name="Oren A."/>
            <person name="Chaudhuri R.R."/>
            <person name="La Ragione R."/>
            <person name="Hildebrand F."/>
            <person name="Pallen M.J."/>
        </authorList>
    </citation>
    <scope>NUCLEOTIDE SEQUENCE</scope>
    <source>
        <strain evidence="2">13766</strain>
    </source>
</reference>
<reference evidence="2" key="1">
    <citation type="submission" date="2020-10" db="EMBL/GenBank/DDBJ databases">
        <authorList>
            <person name="Gilroy R."/>
        </authorList>
    </citation>
    <scope>NUCLEOTIDE SEQUENCE</scope>
    <source>
        <strain evidence="2">13766</strain>
    </source>
</reference>
<evidence type="ECO:0000313" key="2">
    <source>
        <dbReference type="EMBL" id="HIS94068.1"/>
    </source>
</evidence>
<dbReference type="AlphaFoldDB" id="A0A9D1G2F3"/>
<evidence type="ECO:0000256" key="1">
    <source>
        <dbReference type="SAM" id="Phobius"/>
    </source>
</evidence>
<keyword evidence="1" id="KW-1133">Transmembrane helix</keyword>
<keyword evidence="1" id="KW-0812">Transmembrane</keyword>
<dbReference type="Pfam" id="PF06898">
    <property type="entry name" value="YqfD"/>
    <property type="match status" value="1"/>
</dbReference>